<accession>A0A365GY22</accession>
<dbReference type="InterPro" id="IPR045402">
    <property type="entry name" value="GAP1-N2"/>
</dbReference>
<dbReference type="AlphaFoldDB" id="A0A365GY22"/>
<dbReference type="InterPro" id="IPR045401">
    <property type="entry name" value="GAP1-M"/>
</dbReference>
<dbReference type="Proteomes" id="UP000251891">
    <property type="component" value="Unassembled WGS sequence"/>
</dbReference>
<proteinExistence type="predicted"/>
<evidence type="ECO:0000313" key="3">
    <source>
        <dbReference type="EMBL" id="RAY11744.1"/>
    </source>
</evidence>
<evidence type="ECO:0000259" key="1">
    <source>
        <dbReference type="Pfam" id="PF20013"/>
    </source>
</evidence>
<protein>
    <submittedName>
        <fullName evidence="3">Uncharacterized protein</fullName>
    </submittedName>
</protein>
<evidence type="ECO:0000313" key="4">
    <source>
        <dbReference type="Proteomes" id="UP000251891"/>
    </source>
</evidence>
<dbReference type="Pfam" id="PF20013">
    <property type="entry name" value="GAP1-N2"/>
    <property type="match status" value="1"/>
</dbReference>
<evidence type="ECO:0000259" key="2">
    <source>
        <dbReference type="Pfam" id="PF20014"/>
    </source>
</evidence>
<keyword evidence="4" id="KW-1185">Reference proteome</keyword>
<dbReference type="RefSeq" id="WP_111871322.1">
    <property type="nucleotide sequence ID" value="NZ_QLYX01000017.1"/>
</dbReference>
<dbReference type="Pfam" id="PF20014">
    <property type="entry name" value="GAP1-M"/>
    <property type="match status" value="1"/>
</dbReference>
<sequence>MAWQLHYTSARSGPTGRGGFQFVAETPGLPPETQAAVAPSLTYRPPPEAPLSPGQEELAAFPVAFSYDLLDGRPLLVRTRYLGRDYSGRYGNFLAHAVVAEPAELEGLRPAELWESALWADAPGDGELTGPVDLTPGPESDPEALGEWLAASGEAAYELLARLVGAVAGVLARGHGRVVLISDEAVAVARWIAVVSYSLPLAVTSRLSFVTYSADPDAAHHRVVGTTPGAWAAAHRDAAAAAIDVRPGPFPPAGPPPGRFARTVAGCWRDGDLAGLDALGELALVDPDTALDAALDRAAALLALCRDDPELTGAEEAAAARLLARHGAALPDWVWYNLLPGLPRMGFDLALAIWAWARRTGDTEAADRCGARCAALGLTDTRLRAQARERVPRLELSPAVPARLRPVAVEALHAAADLTEVAEIGALAAEIGVAVPAGEIRSAAAGRARAGAADLPAALAALPGSGTWTGELVAGAVAGLAAADEETLERVLTDAACDALDARPGVDWAAAPAVARRVLGSVGRRRDRRPAVTETLLRLDRVSQVPGDAETGRVLRAVWRAAPSVAECTAVLAACGAGLARHGCLAELPSRAFARLTGPELAAPGTLRLAEQVRAALDGRPSGEDPAVAAARDAAAVLAGAAALDDPRPDRVARELGTLSGVSPDLAESLWTAVARALAARTARFQAELLAAADPPVRARLTRYWLRDRPGRGLGGRGAAAERRNQLVEVALRLRLLGASDPRLVDWARDTAAGRLTYRQLDAHLRDLPELRGALRELAAERRES</sequence>
<gene>
    <name evidence="3" type="ORF">DPM19_29480</name>
</gene>
<reference evidence="3 4" key="1">
    <citation type="submission" date="2018-06" db="EMBL/GenBank/DDBJ databases">
        <title>Actinomadura craniellae sp. nov. isolated from marine sponge Craniella sp.</title>
        <authorList>
            <person name="Li L."/>
            <person name="Xu Q.H."/>
            <person name="Lin H.W."/>
            <person name="Lu Y.H."/>
        </authorList>
    </citation>
    <scope>NUCLEOTIDE SEQUENCE [LARGE SCALE GENOMIC DNA]</scope>
    <source>
        <strain evidence="3 4">LHW63021</strain>
    </source>
</reference>
<feature type="domain" description="GTPase-associated protein 1 middle" evidence="2">
    <location>
        <begin position="146"/>
        <end position="239"/>
    </location>
</feature>
<dbReference type="OrthoDB" id="167038at2"/>
<feature type="domain" description="GTPase-associated protein 1 N-terminal" evidence="1">
    <location>
        <begin position="1"/>
        <end position="127"/>
    </location>
</feature>
<name>A0A365GY22_9ACTN</name>
<comment type="caution">
    <text evidence="3">The sequence shown here is derived from an EMBL/GenBank/DDBJ whole genome shotgun (WGS) entry which is preliminary data.</text>
</comment>
<dbReference type="EMBL" id="QLYX01000017">
    <property type="protein sequence ID" value="RAY11744.1"/>
    <property type="molecule type" value="Genomic_DNA"/>
</dbReference>
<organism evidence="3 4">
    <name type="scientific">Actinomadura craniellae</name>
    <dbReference type="NCBI Taxonomy" id="2231787"/>
    <lineage>
        <taxon>Bacteria</taxon>
        <taxon>Bacillati</taxon>
        <taxon>Actinomycetota</taxon>
        <taxon>Actinomycetes</taxon>
        <taxon>Streptosporangiales</taxon>
        <taxon>Thermomonosporaceae</taxon>
        <taxon>Actinomadura</taxon>
    </lineage>
</organism>